<accession>A0A1J4J3S6</accession>
<dbReference type="PROSITE" id="PS50011">
    <property type="entry name" value="PROTEIN_KINASE_DOM"/>
    <property type="match status" value="1"/>
</dbReference>
<dbReference type="VEuPathDB" id="TrichDB:TRFO_11376"/>
<dbReference type="InterPro" id="IPR051177">
    <property type="entry name" value="CIK-Related_Protein"/>
</dbReference>
<dbReference type="GeneID" id="94830708"/>
<dbReference type="RefSeq" id="XP_068347241.1">
    <property type="nucleotide sequence ID" value="XM_068496004.1"/>
</dbReference>
<dbReference type="OrthoDB" id="79687at2759"/>
<name>A0A1J4J3S6_9EUKA</name>
<evidence type="ECO:0000313" key="3">
    <source>
        <dbReference type="Proteomes" id="UP000179807"/>
    </source>
</evidence>
<dbReference type="GO" id="GO:0004672">
    <property type="term" value="F:protein kinase activity"/>
    <property type="evidence" value="ECO:0007669"/>
    <property type="project" value="InterPro"/>
</dbReference>
<organism evidence="2 3">
    <name type="scientific">Tritrichomonas foetus</name>
    <dbReference type="NCBI Taxonomy" id="1144522"/>
    <lineage>
        <taxon>Eukaryota</taxon>
        <taxon>Metamonada</taxon>
        <taxon>Parabasalia</taxon>
        <taxon>Tritrichomonadida</taxon>
        <taxon>Tritrichomonadidae</taxon>
        <taxon>Tritrichomonas</taxon>
    </lineage>
</organism>
<feature type="domain" description="Protein kinase" evidence="1">
    <location>
        <begin position="1"/>
        <end position="193"/>
    </location>
</feature>
<dbReference type="InterPro" id="IPR000719">
    <property type="entry name" value="Prot_kinase_dom"/>
</dbReference>
<gene>
    <name evidence="2" type="ORF">TRFO_11376</name>
</gene>
<dbReference type="Gene3D" id="1.10.510.10">
    <property type="entry name" value="Transferase(Phosphotransferase) domain 1"/>
    <property type="match status" value="1"/>
</dbReference>
<protein>
    <recommendedName>
        <fullName evidence="1">Protein kinase domain-containing protein</fullName>
    </recommendedName>
</protein>
<dbReference type="EMBL" id="MLAK01001348">
    <property type="protein sequence ID" value="OHS94104.1"/>
    <property type="molecule type" value="Genomic_DNA"/>
</dbReference>
<dbReference type="SUPFAM" id="SSF56112">
    <property type="entry name" value="Protein kinase-like (PK-like)"/>
    <property type="match status" value="1"/>
</dbReference>
<dbReference type="AlphaFoldDB" id="A0A1J4J3S6"/>
<proteinExistence type="predicted"/>
<keyword evidence="3" id="KW-1185">Reference proteome</keyword>
<dbReference type="InterPro" id="IPR011009">
    <property type="entry name" value="Kinase-like_dom_sf"/>
</dbReference>
<reference evidence="2" key="1">
    <citation type="submission" date="2016-10" db="EMBL/GenBank/DDBJ databases">
        <authorList>
            <person name="Benchimol M."/>
            <person name="Almeida L.G."/>
            <person name="Vasconcelos A.T."/>
            <person name="Perreira-Neves A."/>
            <person name="Rosa I.A."/>
            <person name="Tasca T."/>
            <person name="Bogo M.R."/>
            <person name="de Souza W."/>
        </authorList>
    </citation>
    <scope>NUCLEOTIDE SEQUENCE [LARGE SCALE GENOMIC DNA]</scope>
    <source>
        <strain evidence="2">K</strain>
    </source>
</reference>
<dbReference type="PANTHER" id="PTHR12984">
    <property type="entry name" value="SCY1-RELATED S/T PROTEIN KINASE-LIKE"/>
    <property type="match status" value="1"/>
</dbReference>
<dbReference type="GO" id="GO:0005524">
    <property type="term" value="F:ATP binding"/>
    <property type="evidence" value="ECO:0007669"/>
    <property type="project" value="InterPro"/>
</dbReference>
<sequence length="193" mass="21933">MGSGISGNYDEITPIFTLGYWKVHSALTKEKHEAVSLWLLDFDRIKADAKSRSERNKYIESCLYSIQTMKQLDHPNILKILVANENLSDLAFAAEPVAFSLENNLNYSNDEVYYICDQLSNLASYLSNEKNLVSFHFYPGSFAFTSKFILKLCLFNFTSVIIGQQGQTVPRQIWSKSKLGSPLNYTAPEYSNN</sequence>
<evidence type="ECO:0000313" key="2">
    <source>
        <dbReference type="EMBL" id="OHS94104.1"/>
    </source>
</evidence>
<dbReference type="PANTHER" id="PTHR12984:SF6">
    <property type="entry name" value="SCY1-LIKE PROTEIN 2"/>
    <property type="match status" value="1"/>
</dbReference>
<comment type="caution">
    <text evidence="2">The sequence shown here is derived from an EMBL/GenBank/DDBJ whole genome shotgun (WGS) entry which is preliminary data.</text>
</comment>
<dbReference type="Proteomes" id="UP000179807">
    <property type="component" value="Unassembled WGS sequence"/>
</dbReference>
<evidence type="ECO:0000259" key="1">
    <source>
        <dbReference type="PROSITE" id="PS50011"/>
    </source>
</evidence>